<dbReference type="PANTHER" id="PTHR12854">
    <property type="entry name" value="ATAXIN 2-RELATED"/>
    <property type="match status" value="1"/>
</dbReference>
<feature type="compositionally biased region" description="Polar residues" evidence="2">
    <location>
        <begin position="294"/>
        <end position="326"/>
    </location>
</feature>
<dbReference type="Pfam" id="PF14438">
    <property type="entry name" value="SM-ATX"/>
    <property type="match status" value="1"/>
</dbReference>
<dbReference type="Pfam" id="PF07145">
    <property type="entry name" value="PAM2"/>
    <property type="match status" value="1"/>
</dbReference>
<keyword evidence="5" id="KW-1185">Reference proteome</keyword>
<feature type="compositionally biased region" description="Basic and acidic residues" evidence="2">
    <location>
        <begin position="376"/>
        <end position="419"/>
    </location>
</feature>
<feature type="compositionally biased region" description="Basic and acidic residues" evidence="2">
    <location>
        <begin position="211"/>
        <end position="246"/>
    </location>
</feature>
<feature type="compositionally biased region" description="Polar residues" evidence="2">
    <location>
        <begin position="24"/>
        <end position="37"/>
    </location>
</feature>
<gene>
    <name evidence="4" type="ORF">MAR_010338</name>
</gene>
<dbReference type="PANTHER" id="PTHR12854:SF7">
    <property type="entry name" value="ATAXIN-2 HOMOLOG"/>
    <property type="match status" value="1"/>
</dbReference>
<evidence type="ECO:0000313" key="4">
    <source>
        <dbReference type="EMBL" id="WAR03780.1"/>
    </source>
</evidence>
<feature type="compositionally biased region" description="Polar residues" evidence="2">
    <location>
        <begin position="710"/>
        <end position="722"/>
    </location>
</feature>
<feature type="compositionally biased region" description="Polar residues" evidence="2">
    <location>
        <begin position="339"/>
        <end position="353"/>
    </location>
</feature>
<feature type="compositionally biased region" description="Low complexity" evidence="2">
    <location>
        <begin position="695"/>
        <end position="707"/>
    </location>
</feature>
<feature type="compositionally biased region" description="Basic residues" evidence="2">
    <location>
        <begin position="1"/>
        <end position="10"/>
    </location>
</feature>
<feature type="compositionally biased region" description="Low complexity" evidence="2">
    <location>
        <begin position="420"/>
        <end position="453"/>
    </location>
</feature>
<evidence type="ECO:0000256" key="2">
    <source>
        <dbReference type="SAM" id="MobiDB-lite"/>
    </source>
</evidence>
<feature type="compositionally biased region" description="Low complexity" evidence="2">
    <location>
        <begin position="799"/>
        <end position="808"/>
    </location>
</feature>
<protein>
    <submittedName>
        <fullName evidence="4">ATX2-like protein</fullName>
    </submittedName>
</protein>
<feature type="compositionally biased region" description="Low complexity" evidence="2">
    <location>
        <begin position="490"/>
        <end position="499"/>
    </location>
</feature>
<accession>A0ABY7E1T4</accession>
<feature type="region of interest" description="Disordered" evidence="2">
    <location>
        <begin position="689"/>
        <end position="853"/>
    </location>
</feature>
<feature type="compositionally biased region" description="Polar residues" evidence="2">
    <location>
        <begin position="816"/>
        <end position="837"/>
    </location>
</feature>
<organism evidence="4 5">
    <name type="scientific">Mya arenaria</name>
    <name type="common">Soft-shell clam</name>
    <dbReference type="NCBI Taxonomy" id="6604"/>
    <lineage>
        <taxon>Eukaryota</taxon>
        <taxon>Metazoa</taxon>
        <taxon>Spiralia</taxon>
        <taxon>Lophotrochozoa</taxon>
        <taxon>Mollusca</taxon>
        <taxon>Bivalvia</taxon>
        <taxon>Autobranchia</taxon>
        <taxon>Heteroconchia</taxon>
        <taxon>Euheterodonta</taxon>
        <taxon>Imparidentia</taxon>
        <taxon>Neoheterodontei</taxon>
        <taxon>Myida</taxon>
        <taxon>Myoidea</taxon>
        <taxon>Myidae</taxon>
        <taxon>Mya</taxon>
    </lineage>
</organism>
<evidence type="ECO:0000256" key="1">
    <source>
        <dbReference type="ARBA" id="ARBA00007503"/>
    </source>
</evidence>
<feature type="region of interest" description="Disordered" evidence="2">
    <location>
        <begin position="211"/>
        <end position="509"/>
    </location>
</feature>
<feature type="compositionally biased region" description="Low complexity" evidence="2">
    <location>
        <begin position="461"/>
        <end position="483"/>
    </location>
</feature>
<evidence type="ECO:0000259" key="3">
    <source>
        <dbReference type="SMART" id="SM01272"/>
    </source>
</evidence>
<feature type="domain" description="LsmAD" evidence="3">
    <location>
        <begin position="195"/>
        <end position="264"/>
    </location>
</feature>
<dbReference type="Pfam" id="PF06741">
    <property type="entry name" value="LsmAD"/>
    <property type="match status" value="1"/>
</dbReference>
<dbReference type="SMART" id="SM01272">
    <property type="entry name" value="LsmAD"/>
    <property type="match status" value="1"/>
</dbReference>
<feature type="compositionally biased region" description="Polar residues" evidence="2">
    <location>
        <begin position="769"/>
        <end position="791"/>
    </location>
</feature>
<dbReference type="InterPro" id="IPR025852">
    <property type="entry name" value="SM_dom_ATX"/>
</dbReference>
<dbReference type="InterPro" id="IPR009604">
    <property type="entry name" value="LsmAD_domain"/>
</dbReference>
<dbReference type="InterPro" id="IPR009818">
    <property type="entry name" value="PAM2_motif"/>
</dbReference>
<proteinExistence type="inferred from homology"/>
<comment type="similarity">
    <text evidence="1">Belongs to the ataxin-2 family.</text>
</comment>
<reference evidence="4" key="1">
    <citation type="submission" date="2022-11" db="EMBL/GenBank/DDBJ databases">
        <title>Centuries of genome instability and evolution in soft-shell clam transmissible cancer (bioRxiv).</title>
        <authorList>
            <person name="Hart S.F.M."/>
            <person name="Yonemitsu M.A."/>
            <person name="Giersch R.M."/>
            <person name="Beal B.F."/>
            <person name="Arriagada G."/>
            <person name="Davis B.W."/>
            <person name="Ostrander E.A."/>
            <person name="Goff S.P."/>
            <person name="Metzger M.J."/>
        </authorList>
    </citation>
    <scope>NUCLEOTIDE SEQUENCE</scope>
    <source>
        <strain evidence="4">MELC-2E11</strain>
        <tissue evidence="4">Siphon/mantle</tissue>
    </source>
</reference>
<dbReference type="Proteomes" id="UP001164746">
    <property type="component" value="Chromosome 4"/>
</dbReference>
<name>A0ABY7E1T4_MYAAR</name>
<feature type="compositionally biased region" description="Low complexity" evidence="2">
    <location>
        <begin position="750"/>
        <end position="759"/>
    </location>
</feature>
<evidence type="ECO:0000313" key="5">
    <source>
        <dbReference type="Proteomes" id="UP001164746"/>
    </source>
</evidence>
<dbReference type="InterPro" id="IPR045117">
    <property type="entry name" value="ATXN2-like"/>
</dbReference>
<sequence>MMNSKARNRGGRLNQGGRSDKRQMNYTQDRPMRSNNPRGPVGDRNISIDGVYKNQRYTHVVFSLVVQVKNGKVYEGVLKTVSPKGDIVLEVAHVLGEGEGLATPSKDQVIPKLIVKQQDVIMVTASSVDLDHAVKDTFTDTGISKFNGEMMEKDLRELQPWECEGSDEISLEGDGDRSSNGWDVNDMFHTNATQFNVKTSYDESMEQYTTKLERENTEEYRQREEHARKIAEDIERNPNYRKRQELENINGDDEESRFSSVVRPGEGEAPTSHPGTGGSGKYVPPYKRQVSGGRPNSSRGGYNSQAPGRPSQQTPQLSTESVNGTSEVPGRPPVPASTAGPTVKTSQVPNEHSQSADKQEHPSPSQAKTGGRFKRDKQIEELKRFSSDFKLDDTKDSMREREKDKDSNVIKESVSETKDTSVVSTASPCTTTSVTVVSEADSSNNRGSNRVSSADSGSKTAVSASKQEVSSSVSTSSASQSAEQRAEGDSSSFSVSETKSTVKEPQAMDTALSQAEKKSMLNANAKEFVPKFSLASSQQIPTPPRPQTQSPIVHVGPNVMNPGMYQPQLFMNPANIVMNSQQPQQQQAMIGLKNHPPKRAVVSVKPDYTQSAVQAATGQPLLANSQPYMYMLPPQPTGFLGQVMPMPAAQPSGQRFMTPTSVQGMVPNSMHGSVDQGPQTMQSFNMYVSQPGPMPAHMAPHPQHLPHVIPNSQQGQQMNPSLPSGGGPHHQHPAPSPVHTNPSQPGAVNPGQHPPSSGTPQPPQGYPGNLQNHPPLQPSPHNQTSPQNMQNMPYPFTSHGGHQMQMQGHGAGGGQNFSAPQQQQPGVPTSTTYSVQGHQHHHSNPHMQGQPQFVMMPSNQHHPPSGQMNHHHPHLTQFQGHHMSGLAAAALSSAIHTRPEHFIVQHIRKSRHVISGCNDGPLSEIEMAIFLYPWKINHVLYFILCYVMKGQKSLLCPLPFKVTTICDLLCLNAEFKSV</sequence>
<feature type="region of interest" description="Disordered" evidence="2">
    <location>
        <begin position="1"/>
        <end position="43"/>
    </location>
</feature>
<dbReference type="EMBL" id="CP111015">
    <property type="protein sequence ID" value="WAR03780.1"/>
    <property type="molecule type" value="Genomic_DNA"/>
</dbReference>